<evidence type="ECO:0000313" key="2">
    <source>
        <dbReference type="Proteomes" id="UP000247409"/>
    </source>
</evidence>
<accession>A0A2V3IM44</accession>
<reference evidence="1 2" key="1">
    <citation type="journal article" date="2018" name="Mol. Biol. Evol.">
        <title>Analysis of the draft genome of the red seaweed Gracilariopsis chorda provides insights into genome size evolution in Rhodophyta.</title>
        <authorList>
            <person name="Lee J."/>
            <person name="Yang E.C."/>
            <person name="Graf L."/>
            <person name="Yang J.H."/>
            <person name="Qiu H."/>
            <person name="Zel Zion U."/>
            <person name="Chan C.X."/>
            <person name="Stephens T.G."/>
            <person name="Weber A.P.M."/>
            <person name="Boo G.H."/>
            <person name="Boo S.M."/>
            <person name="Kim K.M."/>
            <person name="Shin Y."/>
            <person name="Jung M."/>
            <person name="Lee S.J."/>
            <person name="Yim H.S."/>
            <person name="Lee J.H."/>
            <person name="Bhattacharya D."/>
            <person name="Yoon H.S."/>
        </authorList>
    </citation>
    <scope>NUCLEOTIDE SEQUENCE [LARGE SCALE GENOMIC DNA]</scope>
    <source>
        <strain evidence="1 2">SKKU-2015</strain>
        <tissue evidence="1">Whole body</tissue>
    </source>
</reference>
<dbReference type="OrthoDB" id="10403254at2759"/>
<dbReference type="EMBL" id="NBIV01000135">
    <property type="protein sequence ID" value="PXF43162.1"/>
    <property type="molecule type" value="Genomic_DNA"/>
</dbReference>
<evidence type="ECO:0000313" key="1">
    <source>
        <dbReference type="EMBL" id="PXF43162.1"/>
    </source>
</evidence>
<comment type="caution">
    <text evidence="1">The sequence shown here is derived from an EMBL/GenBank/DDBJ whole genome shotgun (WGS) entry which is preliminary data.</text>
</comment>
<organism evidence="1 2">
    <name type="scientific">Gracilariopsis chorda</name>
    <dbReference type="NCBI Taxonomy" id="448386"/>
    <lineage>
        <taxon>Eukaryota</taxon>
        <taxon>Rhodophyta</taxon>
        <taxon>Florideophyceae</taxon>
        <taxon>Rhodymeniophycidae</taxon>
        <taxon>Gracilariales</taxon>
        <taxon>Gracilariaceae</taxon>
        <taxon>Gracilariopsis</taxon>
    </lineage>
</organism>
<name>A0A2V3IM44_9FLOR</name>
<protein>
    <submittedName>
        <fullName evidence="1">Uncharacterized protein</fullName>
    </submittedName>
</protein>
<dbReference type="Proteomes" id="UP000247409">
    <property type="component" value="Unassembled WGS sequence"/>
</dbReference>
<keyword evidence="2" id="KW-1185">Reference proteome</keyword>
<sequence length="154" mass="17804">MRSTSRAHPPPDERAARLRRNYVSSHFTKNGKCVMGDIDEEIVEGPKVSAALEFGGTYDKPRTRDKYWYRAFLTETPRDEGLIWRVARRPRTRRGEDPHPTVRLMKENPAGMLFAKVKSGEILVENYYDHINRMILQEADEAKKGSKKSEKPSK</sequence>
<dbReference type="AlphaFoldDB" id="A0A2V3IM44"/>
<gene>
    <name evidence="1" type="ORF">BWQ96_07106</name>
</gene>
<proteinExistence type="predicted"/>